<evidence type="ECO:0000313" key="2">
    <source>
        <dbReference type="EMBL" id="OII76966.1"/>
    </source>
</evidence>
<dbReference type="Proteomes" id="UP000186804">
    <property type="component" value="Unassembled WGS sequence"/>
</dbReference>
<protein>
    <recommendedName>
        <fullName evidence="1">BACK domain-containing protein</fullName>
    </recommendedName>
</protein>
<dbReference type="RefSeq" id="XP_067068812.1">
    <property type="nucleotide sequence ID" value="XM_067212539.1"/>
</dbReference>
<comment type="caution">
    <text evidence="2">The sequence shown here is derived from an EMBL/GenBank/DDBJ whole genome shotgun (WGS) entry which is preliminary data.</text>
</comment>
<organism evidence="2 3">
    <name type="scientific">Cryptosporidium andersoni</name>
    <dbReference type="NCBI Taxonomy" id="117008"/>
    <lineage>
        <taxon>Eukaryota</taxon>
        <taxon>Sar</taxon>
        <taxon>Alveolata</taxon>
        <taxon>Apicomplexa</taxon>
        <taxon>Conoidasida</taxon>
        <taxon>Coccidia</taxon>
        <taxon>Eucoccidiorida</taxon>
        <taxon>Eimeriorina</taxon>
        <taxon>Cryptosporidiidae</taxon>
        <taxon>Cryptosporidium</taxon>
    </lineage>
</organism>
<dbReference type="AlphaFoldDB" id="A0A1J4MS09"/>
<feature type="domain" description="BACK" evidence="1">
    <location>
        <begin position="174"/>
        <end position="260"/>
    </location>
</feature>
<name>A0A1J4MS09_9CRYT</name>
<dbReference type="VEuPathDB" id="CryptoDB:cand_023090"/>
<dbReference type="EMBL" id="LRBS01000048">
    <property type="protein sequence ID" value="OII76966.1"/>
    <property type="molecule type" value="Genomic_DNA"/>
</dbReference>
<reference evidence="2 3" key="1">
    <citation type="submission" date="2016-10" db="EMBL/GenBank/DDBJ databases">
        <title>Reductive evolution of mitochondrial metabolism and differential evolution of invasion-related proteins in Cryptosporidium.</title>
        <authorList>
            <person name="Liu S."/>
            <person name="Roellig D.M."/>
            <person name="Guo Y."/>
            <person name="Li N."/>
            <person name="Frace M.A."/>
            <person name="Tang K."/>
            <person name="Zhang L."/>
            <person name="Feng Y."/>
            <person name="Xiao L."/>
        </authorList>
    </citation>
    <scope>NUCLEOTIDE SEQUENCE [LARGE SCALE GENOMIC DNA]</scope>
    <source>
        <strain evidence="2">30847</strain>
    </source>
</reference>
<evidence type="ECO:0000259" key="1">
    <source>
        <dbReference type="Pfam" id="PF07707"/>
    </source>
</evidence>
<dbReference type="OrthoDB" id="45365at2759"/>
<evidence type="ECO:0000313" key="3">
    <source>
        <dbReference type="Proteomes" id="UP000186804"/>
    </source>
</evidence>
<dbReference type="InterPro" id="IPR011705">
    <property type="entry name" value="BACK"/>
</dbReference>
<sequence length="708" mass="83059">MNEGSNSILDRLFPLKLSLFLDIFYKNKKKSIYIYNKNKSLIFQLSYQDFVSYVSQNICLINIKELSHLKTSTLHEILQKIEINKCNEDMGTNFYVASLLRHHIIYILNNCSSDLLSSLSCISLMLEDLGMTCNNLFVSLYNYELLDLFSFTSKNDLNDIVDLKDSRGIKLLVDINELCKVFIKLHFQSLIKFLKYNLYSWSPQEISNWISIFRADDLNVLSEDLLFDVILNILKRRVFITEENKRDLLDCIRMNYLSKSNQIVYAEKEFATKELLYILKRKIIGYRCFPRICYCNFISYSQVKWKNLDVDLPFIVNELSQNEKRVAEIPIEQGTCLTINIHFGTLENKNKIHDCREITNKLICCGVVSTLRKKNIINFLDFKRQYFYNGFKDFYSIHINNNSELKIIDLLDKMGQKSMSNNKNILTGDFTKSKFENNSIINIPLNNWSAIFPEKSNFLKSLTLYEILTRDQGIIHMIVNRINNYLLFQTKSGLSVYISCPEFQNIDEPLYPFIVLSSDNIHDISSNKLKDNIIKTNLMEKPHDKVSAILYGSKTCYKFSLEVQRRNAGAPKRVTRLRYNRHFQKQNINNIQIQANSQYKSRVTNSKNTSSIYRGEHSDKGRFIRNIDTRIRYKRLIEGPNEYIIEDTETHENQNKKRKTGTFILSVSNFLFNAITNFVSFKFFNLGTKYWRNLGIDNIVKSSEEKKN</sequence>
<proteinExistence type="predicted"/>
<accession>A0A1J4MS09</accession>
<dbReference type="Pfam" id="PF07707">
    <property type="entry name" value="BACK"/>
    <property type="match status" value="1"/>
</dbReference>
<dbReference type="GeneID" id="92366493"/>
<gene>
    <name evidence="2" type="ORF">cand_023090</name>
</gene>
<keyword evidence="3" id="KW-1185">Reference proteome</keyword>